<feature type="domain" description="EF-hand" evidence="5">
    <location>
        <begin position="9"/>
        <end position="44"/>
    </location>
</feature>
<feature type="region of interest" description="Disordered" evidence="3">
    <location>
        <begin position="1078"/>
        <end position="1141"/>
    </location>
</feature>
<feature type="region of interest" description="Disordered" evidence="3">
    <location>
        <begin position="764"/>
        <end position="898"/>
    </location>
</feature>
<feature type="region of interest" description="Disordered" evidence="3">
    <location>
        <begin position="341"/>
        <end position="375"/>
    </location>
</feature>
<evidence type="ECO:0000259" key="4">
    <source>
        <dbReference type="PROSITE" id="PS50031"/>
    </source>
</evidence>
<dbReference type="GO" id="GO:0006897">
    <property type="term" value="P:endocytosis"/>
    <property type="evidence" value="ECO:0007669"/>
    <property type="project" value="TreeGrafter"/>
</dbReference>
<evidence type="ECO:0000256" key="1">
    <source>
        <dbReference type="ARBA" id="ARBA00022837"/>
    </source>
</evidence>
<dbReference type="Proteomes" id="UP001346149">
    <property type="component" value="Unassembled WGS sequence"/>
</dbReference>
<name>A0AAN7MGH9_TRANT</name>
<accession>A0AAN7MGH9</accession>
<dbReference type="CDD" id="cd00052">
    <property type="entry name" value="EH"/>
    <property type="match status" value="2"/>
</dbReference>
<feature type="domain" description="EH" evidence="4">
    <location>
        <begin position="10"/>
        <end position="100"/>
    </location>
</feature>
<feature type="compositionally biased region" description="Polar residues" evidence="3">
    <location>
        <begin position="194"/>
        <end position="215"/>
    </location>
</feature>
<feature type="region of interest" description="Disordered" evidence="3">
    <location>
        <begin position="235"/>
        <end position="309"/>
    </location>
</feature>
<sequence length="1141" mass="124939">MSSMQNPLPSADLFDSYFRRADLDRDGRISGLEAVSFFQGSGLPKPVLAKIWDYADQNHTGFLGRPEFYNALKLVTVAQSKRELTPDIVKAALYGPAAAKIPAPQINLAAVPTHLNTAISAPAPRAGTVSPITSQSVGYRPAVPTNSTLNQQHFTHQASQLARPPQAVPNSPPHAPNTIPTPGFSTGGVAVRASSPNMGDWTTETVTEPSHGSVSKVSNQVVLSSAVSSTFEFTPAASKASLPPRPQAPSGTIPSKTPVKDTRHQEGSRNGLASDSKFGGDTFSVIQSQPRQGPSAFNAPASSPSSATQPFATISAFDSLQSKNAMLQGDGNLQPVQASLKQVPQAPSLTTPSFSTSGNLQAPENHGSSQSQMPWPKMTQTDIQKYMKVFVEVDADKDGKITGEEARNLFLSWRLPREVLKQVWDLSDQDNDSMLSLREFCIALYLMERHREGRPLPPVLPNNIVFDFPAGNQPAMTYPNAGWAPSSGVQQKQVMHGQHMPSAPRGKPPLPPSGPTVEGDSQADQKKSKVPVLEKNLVDQLSQEEQKSLNSRFQEAMEADKKVEELEKEIHDSKEKIEFYRSKMQEIVLYKSRCDNRLNEIMERISGDKHEVEILAKKYEEKYMQTGNVASKLTIEEATFRDIQEQKMGIYRAIVGLNKDGDADSKVQDHANRIQTDLDNLVKALNERCKTYGLRAKPTSLVELPFGWQPGIQATAADWDEDWDKFEDEGFTFVKDLTLDVQNVIAPPKEKSLPTPEVEAATKVEFPKSPTASPHAENSMSDEPSGMDKHAMVENGVHHDKDNADGSPRSATSTPKATTSSDNLTKDLPDSDFGKTTSAETSVSFDKENPSDNEAPESALSSDKNFDEPAWGKFEDDDGDSIWGFNAVSSNKDTGTDKFKDDYFLGSDGFGLNPIRTSTLPSFQKRSTFFDESVPSTPMTNAGFSPTHNSEGGVSGRGVFDSSSRYDSFNIHDGGLFPQRETLSRFDSMRSTQDFDTGHGFPSFDDSDPLGTAPFKTYFGETPRRGSDIWNETPRSTFNFAETPKSTYNFGETPRSTYNFADTPKSTYNFGENFSNTFNWGETPRGSADPWGETPRMASDHWGEAPKRSSNSWDETPRAGSSSGSAWGETPRKGSDNWSAF</sequence>
<dbReference type="PROSITE" id="PS00018">
    <property type="entry name" value="EF_HAND_1"/>
    <property type="match status" value="1"/>
</dbReference>
<evidence type="ECO:0000313" key="6">
    <source>
        <dbReference type="EMBL" id="KAK4803216.1"/>
    </source>
</evidence>
<dbReference type="InterPro" id="IPR018247">
    <property type="entry name" value="EF_Hand_1_Ca_BS"/>
</dbReference>
<dbReference type="InterPro" id="IPR002048">
    <property type="entry name" value="EF_hand_dom"/>
</dbReference>
<dbReference type="GO" id="GO:0005886">
    <property type="term" value="C:plasma membrane"/>
    <property type="evidence" value="ECO:0007669"/>
    <property type="project" value="TreeGrafter"/>
</dbReference>
<organism evidence="6 7">
    <name type="scientific">Trapa natans</name>
    <name type="common">Water chestnut</name>
    <dbReference type="NCBI Taxonomy" id="22666"/>
    <lineage>
        <taxon>Eukaryota</taxon>
        <taxon>Viridiplantae</taxon>
        <taxon>Streptophyta</taxon>
        <taxon>Embryophyta</taxon>
        <taxon>Tracheophyta</taxon>
        <taxon>Spermatophyta</taxon>
        <taxon>Magnoliopsida</taxon>
        <taxon>eudicotyledons</taxon>
        <taxon>Gunneridae</taxon>
        <taxon>Pentapetalae</taxon>
        <taxon>rosids</taxon>
        <taxon>malvids</taxon>
        <taxon>Myrtales</taxon>
        <taxon>Lythraceae</taxon>
        <taxon>Trapa</taxon>
    </lineage>
</organism>
<dbReference type="GO" id="GO:0005737">
    <property type="term" value="C:cytoplasm"/>
    <property type="evidence" value="ECO:0007669"/>
    <property type="project" value="TreeGrafter"/>
</dbReference>
<feature type="compositionally biased region" description="Polar residues" evidence="3">
    <location>
        <begin position="934"/>
        <end position="952"/>
    </location>
</feature>
<dbReference type="GO" id="GO:0005509">
    <property type="term" value="F:calcium ion binding"/>
    <property type="evidence" value="ECO:0007669"/>
    <property type="project" value="InterPro"/>
</dbReference>
<keyword evidence="2" id="KW-0175">Coiled coil</keyword>
<dbReference type="SUPFAM" id="SSF47473">
    <property type="entry name" value="EF-hand"/>
    <property type="match status" value="2"/>
</dbReference>
<feature type="region of interest" description="Disordered" evidence="3">
    <location>
        <begin position="997"/>
        <end position="1046"/>
    </location>
</feature>
<dbReference type="GO" id="GO:0005634">
    <property type="term" value="C:nucleus"/>
    <property type="evidence" value="ECO:0007669"/>
    <property type="project" value="TreeGrafter"/>
</dbReference>
<dbReference type="InterPro" id="IPR011992">
    <property type="entry name" value="EF-hand-dom_pair"/>
</dbReference>
<protein>
    <submittedName>
        <fullName evidence="6">Uncharacterized protein</fullName>
    </submittedName>
</protein>
<evidence type="ECO:0000256" key="3">
    <source>
        <dbReference type="SAM" id="MobiDB-lite"/>
    </source>
</evidence>
<feature type="compositionally biased region" description="Pro residues" evidence="3">
    <location>
        <begin position="166"/>
        <end position="175"/>
    </location>
</feature>
<feature type="domain" description="EF-hand" evidence="5">
    <location>
        <begin position="381"/>
        <end position="416"/>
    </location>
</feature>
<feature type="compositionally biased region" description="Polar residues" evidence="3">
    <location>
        <begin position="1033"/>
        <end position="1046"/>
    </location>
</feature>
<feature type="region of interest" description="Disordered" evidence="3">
    <location>
        <begin position="931"/>
        <end position="957"/>
    </location>
</feature>
<feature type="domain" description="EH" evidence="4">
    <location>
        <begin position="382"/>
        <end position="465"/>
    </location>
</feature>
<dbReference type="PANTHER" id="PTHR11216:SF161">
    <property type="entry name" value="CALCIUM-BINDING EF HAND FAMILY PROTEIN"/>
    <property type="match status" value="1"/>
</dbReference>
<feature type="compositionally biased region" description="Basic and acidic residues" evidence="3">
    <location>
        <begin position="1098"/>
        <end position="1107"/>
    </location>
</feature>
<keyword evidence="1" id="KW-0106">Calcium</keyword>
<dbReference type="Pfam" id="PF12763">
    <property type="entry name" value="EH"/>
    <property type="match status" value="2"/>
</dbReference>
<feature type="compositionally biased region" description="Polar residues" evidence="3">
    <location>
        <begin position="770"/>
        <end position="782"/>
    </location>
</feature>
<dbReference type="SMART" id="SM00054">
    <property type="entry name" value="EFh"/>
    <property type="match status" value="4"/>
</dbReference>
<feature type="compositionally biased region" description="Low complexity" evidence="3">
    <location>
        <begin position="294"/>
        <end position="309"/>
    </location>
</feature>
<feature type="region of interest" description="Disordered" evidence="3">
    <location>
        <begin position="482"/>
        <end position="531"/>
    </location>
</feature>
<keyword evidence="7" id="KW-1185">Reference proteome</keyword>
<feature type="domain" description="EF-hand" evidence="5">
    <location>
        <begin position="418"/>
        <end position="450"/>
    </location>
</feature>
<dbReference type="PROSITE" id="PS50031">
    <property type="entry name" value="EH"/>
    <property type="match status" value="2"/>
</dbReference>
<evidence type="ECO:0000313" key="7">
    <source>
        <dbReference type="Proteomes" id="UP001346149"/>
    </source>
</evidence>
<feature type="compositionally biased region" description="Low complexity" evidence="3">
    <location>
        <begin position="807"/>
        <end position="821"/>
    </location>
</feature>
<feature type="compositionally biased region" description="Basic and acidic residues" evidence="3">
    <location>
        <begin position="258"/>
        <end position="267"/>
    </location>
</feature>
<feature type="domain" description="EF-hand" evidence="5">
    <location>
        <begin position="45"/>
        <end position="78"/>
    </location>
</feature>
<dbReference type="EMBL" id="JAXQNO010000002">
    <property type="protein sequence ID" value="KAK4803216.1"/>
    <property type="molecule type" value="Genomic_DNA"/>
</dbReference>
<dbReference type="AlphaFoldDB" id="A0AAN7MGH9"/>
<feature type="compositionally biased region" description="Basic and acidic residues" evidence="3">
    <location>
        <begin position="786"/>
        <end position="804"/>
    </location>
</feature>
<dbReference type="InterPro" id="IPR000261">
    <property type="entry name" value="EH_dom"/>
</dbReference>
<dbReference type="SMART" id="SM00027">
    <property type="entry name" value="EH"/>
    <property type="match status" value="2"/>
</dbReference>
<dbReference type="Gene3D" id="1.10.238.10">
    <property type="entry name" value="EF-hand"/>
    <property type="match status" value="2"/>
</dbReference>
<reference evidence="6 7" key="1">
    <citation type="journal article" date="2023" name="Hortic Res">
        <title>Pangenome of water caltrop reveals structural variations and asymmetric subgenome divergence after allopolyploidization.</title>
        <authorList>
            <person name="Zhang X."/>
            <person name="Chen Y."/>
            <person name="Wang L."/>
            <person name="Yuan Y."/>
            <person name="Fang M."/>
            <person name="Shi L."/>
            <person name="Lu R."/>
            <person name="Comes H.P."/>
            <person name="Ma Y."/>
            <person name="Chen Y."/>
            <person name="Huang G."/>
            <person name="Zhou Y."/>
            <person name="Zheng Z."/>
            <person name="Qiu Y."/>
        </authorList>
    </citation>
    <scope>NUCLEOTIDE SEQUENCE [LARGE SCALE GENOMIC DNA]</scope>
    <source>
        <strain evidence="6">F231</strain>
    </source>
</reference>
<comment type="caution">
    <text evidence="6">The sequence shown here is derived from an EMBL/GenBank/DDBJ whole genome shotgun (WGS) entry which is preliminary data.</text>
</comment>
<gene>
    <name evidence="6" type="ORF">SAY86_001419</name>
</gene>
<dbReference type="PANTHER" id="PTHR11216">
    <property type="entry name" value="EH DOMAIN"/>
    <property type="match status" value="1"/>
</dbReference>
<feature type="compositionally biased region" description="Polar residues" evidence="3">
    <location>
        <begin position="1108"/>
        <end position="1125"/>
    </location>
</feature>
<evidence type="ECO:0000259" key="5">
    <source>
        <dbReference type="PROSITE" id="PS50222"/>
    </source>
</evidence>
<dbReference type="GO" id="GO:0016197">
    <property type="term" value="P:endosomal transport"/>
    <property type="evidence" value="ECO:0007669"/>
    <property type="project" value="TreeGrafter"/>
</dbReference>
<dbReference type="PROSITE" id="PS50222">
    <property type="entry name" value="EF_HAND_2"/>
    <property type="match status" value="4"/>
</dbReference>
<feature type="region of interest" description="Disordered" evidence="3">
    <location>
        <begin position="155"/>
        <end position="215"/>
    </location>
</feature>
<feature type="compositionally biased region" description="Basic and acidic residues" evidence="3">
    <location>
        <begin position="824"/>
        <end position="833"/>
    </location>
</feature>
<proteinExistence type="predicted"/>
<evidence type="ECO:0000256" key="2">
    <source>
        <dbReference type="SAM" id="Coils"/>
    </source>
</evidence>
<feature type="coiled-coil region" evidence="2">
    <location>
        <begin position="549"/>
        <end position="583"/>
    </location>
</feature>
<feature type="compositionally biased region" description="Polar residues" evidence="3">
    <location>
        <begin position="834"/>
        <end position="844"/>
    </location>
</feature>